<keyword evidence="3" id="KW-1185">Reference proteome</keyword>
<evidence type="ECO:0000256" key="1">
    <source>
        <dbReference type="SAM" id="Phobius"/>
    </source>
</evidence>
<accession>A3K2R7</accession>
<sequence>MAFALTDMSLLTAMSVHVVSSLIATMVLLSPVILSDDNHDHESSFF</sequence>
<comment type="caution">
    <text evidence="2">The sequence shown here is derived from an EMBL/GenBank/DDBJ whole genome shotgun (WGS) entry which is preliminary data.</text>
</comment>
<dbReference type="AlphaFoldDB" id="A3K2R7"/>
<reference evidence="2 3" key="1">
    <citation type="submission" date="2006-06" db="EMBL/GenBank/DDBJ databases">
        <authorList>
            <person name="Moran M.A."/>
            <person name="Ferriera S."/>
            <person name="Johnson J."/>
            <person name="Kravitz S."/>
            <person name="Beeson K."/>
            <person name="Sutton G."/>
            <person name="Rogers Y.-H."/>
            <person name="Friedman R."/>
            <person name="Frazier M."/>
            <person name="Venter J.C."/>
        </authorList>
    </citation>
    <scope>NUCLEOTIDE SEQUENCE [LARGE SCALE GENOMIC DNA]</scope>
    <source>
        <strain evidence="2 3">E-37</strain>
    </source>
</reference>
<evidence type="ECO:0000313" key="3">
    <source>
        <dbReference type="Proteomes" id="UP000005713"/>
    </source>
</evidence>
<dbReference type="Proteomes" id="UP000005713">
    <property type="component" value="Unassembled WGS sequence"/>
</dbReference>
<keyword evidence="1" id="KW-0472">Membrane</keyword>
<organism evidence="2 3">
    <name type="scientific">Sagittula stellata (strain ATCC 700073 / DSM 11524 / E-37)</name>
    <dbReference type="NCBI Taxonomy" id="388399"/>
    <lineage>
        <taxon>Bacteria</taxon>
        <taxon>Pseudomonadati</taxon>
        <taxon>Pseudomonadota</taxon>
        <taxon>Alphaproteobacteria</taxon>
        <taxon>Rhodobacterales</taxon>
        <taxon>Roseobacteraceae</taxon>
        <taxon>Sagittula</taxon>
    </lineage>
</organism>
<name>A3K2R7_SAGS3</name>
<evidence type="ECO:0000313" key="2">
    <source>
        <dbReference type="EMBL" id="EBA08476.1"/>
    </source>
</evidence>
<proteinExistence type="predicted"/>
<protein>
    <submittedName>
        <fullName evidence="2">Uncharacterized protein</fullName>
    </submittedName>
</protein>
<keyword evidence="1" id="KW-0812">Transmembrane</keyword>
<dbReference type="EMBL" id="AAYA01000005">
    <property type="protein sequence ID" value="EBA08476.1"/>
    <property type="molecule type" value="Genomic_DNA"/>
</dbReference>
<gene>
    <name evidence="2" type="ORF">SSE37_16728</name>
</gene>
<keyword evidence="1" id="KW-1133">Transmembrane helix</keyword>
<feature type="transmembrane region" description="Helical" evidence="1">
    <location>
        <begin position="12"/>
        <end position="34"/>
    </location>
</feature>